<reference evidence="2" key="1">
    <citation type="journal article" date="2014" name="Int. J. Syst. Evol. Microbiol.">
        <title>Complete genome sequence of Corynebacterium casei LMG S-19264T (=DSM 44701T), isolated from a smear-ripened cheese.</title>
        <authorList>
            <consortium name="US DOE Joint Genome Institute (JGI-PGF)"/>
            <person name="Walter F."/>
            <person name="Albersmeier A."/>
            <person name="Kalinowski J."/>
            <person name="Ruckert C."/>
        </authorList>
    </citation>
    <scope>NUCLEOTIDE SEQUENCE</scope>
    <source>
        <strain evidence="2">CGMCC 1.10859</strain>
    </source>
</reference>
<feature type="chain" id="PRO_5042878638" evidence="1">
    <location>
        <begin position="27"/>
        <end position="366"/>
    </location>
</feature>
<dbReference type="EMBL" id="BNAB01000004">
    <property type="protein sequence ID" value="GHE00548.1"/>
    <property type="molecule type" value="Genomic_DNA"/>
</dbReference>
<sequence>MKVPLPALVFGALLPALGLAPLGARSDTVPAPATAPAENPATSGSSIVVPVGVFTATYTDAVTGRQIDLTLWYPATGPGTPVTIGGNAVFEGTSGERGAPIPPGRHPLVVLSHGGLRSSSNNGAWLAKRLARAGYVVVAEHGPMLGPKDAQLAIEEIANRARDLSGALNAILANPDWDKSIAENKIAAVGLFLGGTAALSVAGGRIDPAAFAQSCDKGGPGMDCPWLKAGGMDLHSADLTPLTKLRRDPRIGFAIAVAPEYAASFDADSLAKAPVPVAIVDLGKPGSNPKGMQGAALKGAGANVSYTDLPGVSRYDTFPQCTPKGGAILKDSGSDAPICGDSGKARSAAHAALAQALVNLLEVQFH</sequence>
<organism evidence="2 5">
    <name type="scientific">Allgaiera indica</name>
    <dbReference type="NCBI Taxonomy" id="765699"/>
    <lineage>
        <taxon>Bacteria</taxon>
        <taxon>Pseudomonadati</taxon>
        <taxon>Pseudomonadota</taxon>
        <taxon>Alphaproteobacteria</taxon>
        <taxon>Rhodobacterales</taxon>
        <taxon>Paracoccaceae</taxon>
        <taxon>Allgaiera</taxon>
    </lineage>
</organism>
<comment type="caution">
    <text evidence="2">The sequence shown here is derived from an EMBL/GenBank/DDBJ whole genome shotgun (WGS) entry which is preliminary data.</text>
</comment>
<dbReference type="RefSeq" id="WP_035843445.1">
    <property type="nucleotide sequence ID" value="NZ_BNAB01000004.1"/>
</dbReference>
<keyword evidence="4" id="KW-1185">Reference proteome</keyword>
<dbReference type="PIRSF" id="PIRSF031982">
    <property type="entry name" value="UCP031982_abhydr"/>
    <property type="match status" value="1"/>
</dbReference>
<evidence type="ECO:0000313" key="2">
    <source>
        <dbReference type="EMBL" id="GHE00548.1"/>
    </source>
</evidence>
<evidence type="ECO:0000313" key="5">
    <source>
        <dbReference type="Proteomes" id="UP000634647"/>
    </source>
</evidence>
<accession>A0AAN4UQX6</accession>
<proteinExistence type="predicted"/>
<dbReference type="InterPro" id="IPR029058">
    <property type="entry name" value="AB_hydrolase_fold"/>
</dbReference>
<dbReference type="EMBL" id="FNOB01000005">
    <property type="protein sequence ID" value="SDW59939.1"/>
    <property type="molecule type" value="Genomic_DNA"/>
</dbReference>
<keyword evidence="2" id="KW-0378">Hydrolase</keyword>
<keyword evidence="1" id="KW-0732">Signal</keyword>
<dbReference type="GO" id="GO:0016787">
    <property type="term" value="F:hydrolase activity"/>
    <property type="evidence" value="ECO:0007669"/>
    <property type="project" value="UniProtKB-KW"/>
</dbReference>
<dbReference type="Proteomes" id="UP000634647">
    <property type="component" value="Unassembled WGS sequence"/>
</dbReference>
<dbReference type="InterPro" id="IPR016986">
    <property type="entry name" value="UCP031982_abhydr"/>
</dbReference>
<feature type="signal peptide" evidence="1">
    <location>
        <begin position="1"/>
        <end position="26"/>
    </location>
</feature>
<name>A0AAN4UQX6_9RHOB</name>
<dbReference type="SUPFAM" id="SSF53474">
    <property type="entry name" value="alpha/beta-Hydrolases"/>
    <property type="match status" value="1"/>
</dbReference>
<reference evidence="3 4" key="2">
    <citation type="submission" date="2016-10" db="EMBL/GenBank/DDBJ databases">
        <authorList>
            <person name="Varghese N."/>
            <person name="Submissions S."/>
        </authorList>
    </citation>
    <scope>NUCLEOTIDE SEQUENCE [LARGE SCALE GENOMIC DNA]</scope>
    <source>
        <strain evidence="3 4">DSM 24802</strain>
    </source>
</reference>
<dbReference type="Gene3D" id="3.40.50.1820">
    <property type="entry name" value="alpha/beta hydrolase"/>
    <property type="match status" value="1"/>
</dbReference>
<dbReference type="Proteomes" id="UP000199541">
    <property type="component" value="Unassembled WGS sequence"/>
</dbReference>
<dbReference type="AlphaFoldDB" id="A0AAN4UQX6"/>
<evidence type="ECO:0000256" key="1">
    <source>
        <dbReference type="SAM" id="SignalP"/>
    </source>
</evidence>
<evidence type="ECO:0000313" key="4">
    <source>
        <dbReference type="Proteomes" id="UP000199541"/>
    </source>
</evidence>
<evidence type="ECO:0000313" key="3">
    <source>
        <dbReference type="EMBL" id="SDW59939.1"/>
    </source>
</evidence>
<protein>
    <submittedName>
        <fullName evidence="2 3">Dienelactone hydrolase</fullName>
    </submittedName>
</protein>
<reference evidence="2" key="3">
    <citation type="submission" date="2023-06" db="EMBL/GenBank/DDBJ databases">
        <authorList>
            <person name="Sun Q."/>
            <person name="Zhou Y."/>
        </authorList>
    </citation>
    <scope>NUCLEOTIDE SEQUENCE</scope>
    <source>
        <strain evidence="2">CGMCC 1.10859</strain>
    </source>
</reference>
<gene>
    <name evidence="2" type="ORF">GCM10008024_12500</name>
    <name evidence="3" type="ORF">SAMN05444006_10566</name>
</gene>